<dbReference type="Gene3D" id="3.90.110.10">
    <property type="entry name" value="Lactate dehydrogenase/glycoside hydrolase, family 4, C-terminal"/>
    <property type="match status" value="1"/>
</dbReference>
<dbReference type="HAMAP" id="MF_00488">
    <property type="entry name" value="Lactate_dehydrog"/>
    <property type="match status" value="1"/>
</dbReference>
<dbReference type="Pfam" id="PF02866">
    <property type="entry name" value="Ldh_1_C"/>
    <property type="match status" value="1"/>
</dbReference>
<feature type="binding site" evidence="8">
    <location>
        <begin position="81"/>
        <end position="82"/>
    </location>
    <ligand>
        <name>NAD(+)</name>
        <dbReference type="ChEBI" id="CHEBI:57540"/>
    </ligand>
</feature>
<keyword evidence="6 8" id="KW-0520">NAD</keyword>
<dbReference type="FunFam" id="3.40.50.720:FF:000018">
    <property type="entry name" value="Malate dehydrogenase"/>
    <property type="match status" value="1"/>
</dbReference>
<dbReference type="SUPFAM" id="SSF56327">
    <property type="entry name" value="LDH C-terminal domain-like"/>
    <property type="match status" value="1"/>
</dbReference>
<dbReference type="GO" id="GO:0004459">
    <property type="term" value="F:L-lactate dehydrogenase (NAD+) activity"/>
    <property type="evidence" value="ECO:0007669"/>
    <property type="project" value="UniProtKB-UniRule"/>
</dbReference>
<evidence type="ECO:0000256" key="2">
    <source>
        <dbReference type="ARBA" id="ARBA00006054"/>
    </source>
</evidence>
<dbReference type="SUPFAM" id="SSF51735">
    <property type="entry name" value="NAD(P)-binding Rossmann-fold domains"/>
    <property type="match status" value="1"/>
</dbReference>
<feature type="binding site" evidence="8">
    <location>
        <position position="84"/>
    </location>
    <ligand>
        <name>substrate</name>
    </ligand>
</feature>
<feature type="binding site" evidence="8">
    <location>
        <begin position="120"/>
        <end position="122"/>
    </location>
    <ligand>
        <name>NAD(+)</name>
        <dbReference type="ChEBI" id="CHEBI:57540"/>
    </ligand>
</feature>
<dbReference type="Pfam" id="PF00056">
    <property type="entry name" value="Ldh_1_N"/>
    <property type="match status" value="1"/>
</dbReference>
<feature type="binding site" evidence="10">
    <location>
        <position position="97"/>
    </location>
    <ligand>
        <name>NAD(+)</name>
        <dbReference type="ChEBI" id="CHEBI:57540"/>
    </ligand>
</feature>
<evidence type="ECO:0000256" key="5">
    <source>
        <dbReference type="ARBA" id="ARBA00023002"/>
    </source>
</evidence>
<evidence type="ECO:0000313" key="15">
    <source>
        <dbReference type="Proteomes" id="UP000602076"/>
    </source>
</evidence>
<comment type="subcellular location">
    <subcellularLocation>
        <location evidence="8">Cytoplasm</location>
    </subcellularLocation>
</comment>
<feature type="binding site" evidence="8">
    <location>
        <position position="67"/>
    </location>
    <ligand>
        <name>NAD(+)</name>
        <dbReference type="ChEBI" id="CHEBI:57540"/>
    </ligand>
</feature>
<feature type="binding site" evidence="8">
    <location>
        <position position="90"/>
    </location>
    <ligand>
        <name>substrate</name>
    </ligand>
</feature>
<feature type="binding site" evidence="8">
    <location>
        <position position="232"/>
    </location>
    <ligand>
        <name>substrate</name>
    </ligand>
</feature>
<feature type="active site" description="Proton acceptor" evidence="8 9">
    <location>
        <position position="177"/>
    </location>
</feature>
<dbReference type="PIRSF" id="PIRSF000102">
    <property type="entry name" value="Lac_mal_DH"/>
    <property type="match status" value="1"/>
</dbReference>
<dbReference type="InterPro" id="IPR018177">
    <property type="entry name" value="L-lactate_DH_AS"/>
</dbReference>
<dbReference type="InterPro" id="IPR022383">
    <property type="entry name" value="Lactate/malate_DH_C"/>
</dbReference>
<dbReference type="GO" id="GO:0006089">
    <property type="term" value="P:lactate metabolic process"/>
    <property type="evidence" value="ECO:0007669"/>
    <property type="project" value="TreeGrafter"/>
</dbReference>
<feature type="modified residue" description="Phosphotyrosine" evidence="8">
    <location>
        <position position="223"/>
    </location>
</feature>
<keyword evidence="5 8" id="KW-0560">Oxidoreductase</keyword>
<dbReference type="EMBL" id="JACXSI010000014">
    <property type="protein sequence ID" value="MBD3108161.1"/>
    <property type="molecule type" value="Genomic_DNA"/>
</dbReference>
<comment type="similarity">
    <text evidence="2 8">Belongs to the LDH/MDH superfamily. LDH family.</text>
</comment>
<dbReference type="AlphaFoldDB" id="A0A927CW52"/>
<comment type="activity regulation">
    <text evidence="8">Allosterically activated by fructose 1,6-bisphosphate (FBP).</text>
</comment>
<feature type="binding site" evidence="8">
    <location>
        <begin position="150"/>
        <end position="153"/>
    </location>
    <ligand>
        <name>substrate</name>
    </ligand>
</feature>
<keyword evidence="15" id="KW-1185">Reference proteome</keyword>
<feature type="binding site" evidence="8">
    <location>
        <position position="170"/>
    </location>
    <ligand>
        <name>beta-D-fructose 1,6-bisphosphate</name>
        <dbReference type="ChEBI" id="CHEBI:32966"/>
        <note>allosteric activator</note>
    </ligand>
</feature>
<dbReference type="InterPro" id="IPR011304">
    <property type="entry name" value="L-lactate_DH"/>
</dbReference>
<evidence type="ECO:0000256" key="1">
    <source>
        <dbReference type="ARBA" id="ARBA00004843"/>
    </source>
</evidence>
<keyword evidence="8" id="KW-0597">Phosphoprotein</keyword>
<comment type="caution">
    <text evidence="8">Lacks conserved residue(s) required for the propagation of feature annotation.</text>
</comment>
<comment type="catalytic activity">
    <reaction evidence="7 8">
        <text>(S)-lactate + NAD(+) = pyruvate + NADH + H(+)</text>
        <dbReference type="Rhea" id="RHEA:23444"/>
        <dbReference type="ChEBI" id="CHEBI:15361"/>
        <dbReference type="ChEBI" id="CHEBI:15378"/>
        <dbReference type="ChEBI" id="CHEBI:16651"/>
        <dbReference type="ChEBI" id="CHEBI:57540"/>
        <dbReference type="ChEBI" id="CHEBI:57945"/>
        <dbReference type="EC" id="1.1.1.27"/>
    </reaction>
</comment>
<dbReference type="RefSeq" id="WP_190997702.1">
    <property type="nucleotide sequence ID" value="NZ_JACXSI010000014.1"/>
</dbReference>
<evidence type="ECO:0000256" key="10">
    <source>
        <dbReference type="PIRSR" id="PIRSR000102-3"/>
    </source>
</evidence>
<keyword evidence="4 8" id="KW-0021">Allosteric enzyme</keyword>
<keyword evidence="8" id="KW-0963">Cytoplasm</keyword>
<keyword evidence="11" id="KW-0812">Transmembrane</keyword>
<dbReference type="GO" id="GO:0005737">
    <property type="term" value="C:cytoplasm"/>
    <property type="evidence" value="ECO:0007669"/>
    <property type="project" value="UniProtKB-SubCell"/>
</dbReference>
<comment type="subunit">
    <text evidence="8">Homotetramer.</text>
</comment>
<dbReference type="InterPro" id="IPR015955">
    <property type="entry name" value="Lactate_DH/Glyco_Ohase_4_C"/>
</dbReference>
<protein>
    <recommendedName>
        <fullName evidence="3 8">L-lactate dehydrogenase</fullName>
        <shortName evidence="8">L-LDH</shortName>
        <ecNumber evidence="3 8">1.1.1.27</ecNumber>
    </recommendedName>
</protein>
<feature type="binding site" evidence="8">
    <location>
        <position position="145"/>
    </location>
    <ligand>
        <name>NAD(+)</name>
        <dbReference type="ChEBI" id="CHEBI:57540"/>
    </ligand>
</feature>
<gene>
    <name evidence="8" type="primary">ldh</name>
    <name evidence="14" type="ORF">IEO70_07250</name>
</gene>
<dbReference type="Proteomes" id="UP000602076">
    <property type="component" value="Unassembled WGS sequence"/>
</dbReference>
<comment type="pathway">
    <text evidence="1 8">Fermentation; pyruvate fermentation to lactate; (S)-lactate from pyruvate: step 1/1.</text>
</comment>
<comment type="function">
    <text evidence="8">Catalyzes the conversion of lactate to pyruvate.</text>
</comment>
<reference evidence="14" key="1">
    <citation type="submission" date="2020-09" db="EMBL/GenBank/DDBJ databases">
        <title>Bacillus faecalis sp. nov., a moderately halophilic bacterium isolated from cow faeces.</title>
        <authorList>
            <person name="Jiang L."/>
            <person name="Lee J."/>
        </authorList>
    </citation>
    <scope>NUCLEOTIDE SEQUENCE</scope>
    <source>
        <strain evidence="14">AGMB 02131</strain>
    </source>
</reference>
<dbReference type="PANTHER" id="PTHR43128">
    <property type="entry name" value="L-2-HYDROXYCARBOXYLATE DEHYDROGENASE (NAD(P)(+))"/>
    <property type="match status" value="1"/>
</dbReference>
<dbReference type="InterPro" id="IPR036291">
    <property type="entry name" value="NAD(P)-bd_dom_sf"/>
</dbReference>
<feature type="domain" description="Lactate/malate dehydrogenase C-terminal" evidence="13">
    <location>
        <begin position="147"/>
        <end position="313"/>
    </location>
</feature>
<accession>A0A927CW52</accession>
<dbReference type="NCBIfam" id="TIGR01771">
    <property type="entry name" value="L-LDH-NAD"/>
    <property type="match status" value="1"/>
</dbReference>
<feature type="binding site" evidence="8">
    <location>
        <position position="41"/>
    </location>
    <ligand>
        <name>NAD(+)</name>
        <dbReference type="ChEBI" id="CHEBI:57540"/>
    </ligand>
</feature>
<dbReference type="CDD" id="cd05291">
    <property type="entry name" value="HicDH_like"/>
    <property type="match status" value="1"/>
</dbReference>
<evidence type="ECO:0000256" key="6">
    <source>
        <dbReference type="ARBA" id="ARBA00023027"/>
    </source>
</evidence>
<evidence type="ECO:0000256" key="3">
    <source>
        <dbReference type="ARBA" id="ARBA00012967"/>
    </source>
</evidence>
<dbReference type="EC" id="1.1.1.27" evidence="3 8"/>
<sequence>MTDTKKVIIVGTGFVGTAIAYSIVNQGIAEELVLIDLDTAKAEGEAADLRHGVPFGPSRIKVRAGGYEECSNADVIIITAGVNQKPGETRLALVERNAAIMKGIIKNVMDSGFNGIFIIASNPVDIMTYIAWKESGLPHERVIGSGTTLDTARLRSGLSEYFNVDPRNIHTYIMGEHGDTEFATWSHATIASQPITEYIKKHGNKYKMEDLEQIFIDTRDAAYYIIERKKATYFGIGMCVARIAKAVLNNERAILPVGVYLDGIYGQTDVFSSAPSVVSRKGIEEIIELELTEEELKKLDHSINVLKETMKPVL</sequence>
<feature type="binding site" evidence="8">
    <location>
        <position position="155"/>
    </location>
    <ligand>
        <name>beta-D-fructose 1,6-bisphosphate</name>
        <dbReference type="ChEBI" id="CHEBI:32966"/>
        <note>allosteric activator</note>
    </ligand>
</feature>
<proteinExistence type="inferred from homology"/>
<evidence type="ECO:0000256" key="4">
    <source>
        <dbReference type="ARBA" id="ARBA00022533"/>
    </source>
</evidence>
<name>A0A927CW52_9BACI</name>
<feature type="binding site" evidence="10">
    <location>
        <begin position="11"/>
        <end position="16"/>
    </location>
    <ligand>
        <name>NAD(+)</name>
        <dbReference type="ChEBI" id="CHEBI:57540"/>
    </ligand>
</feature>
<dbReference type="GO" id="GO:0006096">
    <property type="term" value="P:glycolytic process"/>
    <property type="evidence" value="ECO:0007669"/>
    <property type="project" value="UniProtKB-UniRule"/>
</dbReference>
<evidence type="ECO:0000259" key="12">
    <source>
        <dbReference type="Pfam" id="PF00056"/>
    </source>
</evidence>
<evidence type="ECO:0000313" key="14">
    <source>
        <dbReference type="EMBL" id="MBD3108161.1"/>
    </source>
</evidence>
<dbReference type="InterPro" id="IPR001557">
    <property type="entry name" value="L-lactate/malate_DH"/>
</dbReference>
<evidence type="ECO:0000259" key="13">
    <source>
        <dbReference type="Pfam" id="PF02866"/>
    </source>
</evidence>
<dbReference type="PANTHER" id="PTHR43128:SF16">
    <property type="entry name" value="L-LACTATE DEHYDROGENASE"/>
    <property type="match status" value="1"/>
</dbReference>
<feature type="transmembrane region" description="Helical" evidence="11">
    <location>
        <begin position="7"/>
        <end position="24"/>
    </location>
</feature>
<evidence type="ECO:0000256" key="9">
    <source>
        <dbReference type="PIRSR" id="PIRSR000102-1"/>
    </source>
</evidence>
<keyword evidence="11" id="KW-1133">Transmembrane helix</keyword>
<evidence type="ECO:0000256" key="7">
    <source>
        <dbReference type="ARBA" id="ARBA00049258"/>
    </source>
</evidence>
<dbReference type="PRINTS" id="PR00086">
    <property type="entry name" value="LLDHDRGNASE"/>
</dbReference>
<evidence type="ECO:0000256" key="11">
    <source>
        <dbReference type="SAM" id="Phobius"/>
    </source>
</evidence>
<evidence type="ECO:0000256" key="8">
    <source>
        <dbReference type="HAMAP-Rule" id="MF_00488"/>
    </source>
</evidence>
<comment type="caution">
    <text evidence="14">The sequence shown here is derived from an EMBL/GenBank/DDBJ whole genome shotgun (WGS) entry which is preliminary data.</text>
</comment>
<dbReference type="InterPro" id="IPR001236">
    <property type="entry name" value="Lactate/malate_DH_N"/>
</dbReference>
<dbReference type="PROSITE" id="PS00064">
    <property type="entry name" value="L_LDH"/>
    <property type="match status" value="1"/>
</dbReference>
<feature type="binding site" evidence="8 10">
    <location>
        <position position="36"/>
    </location>
    <ligand>
        <name>NAD(+)</name>
        <dbReference type="ChEBI" id="CHEBI:57540"/>
    </ligand>
</feature>
<feature type="binding site" evidence="8">
    <location>
        <begin position="122"/>
        <end position="125"/>
    </location>
    <ligand>
        <name>substrate</name>
    </ligand>
</feature>
<keyword evidence="11" id="KW-0472">Membrane</keyword>
<dbReference type="Gene3D" id="3.40.50.720">
    <property type="entry name" value="NAD(P)-binding Rossmann-like Domain"/>
    <property type="match status" value="1"/>
</dbReference>
<organism evidence="14 15">
    <name type="scientific">Peribacillus faecalis</name>
    <dbReference type="NCBI Taxonomy" id="2772559"/>
    <lineage>
        <taxon>Bacteria</taxon>
        <taxon>Bacillati</taxon>
        <taxon>Bacillota</taxon>
        <taxon>Bacilli</taxon>
        <taxon>Bacillales</taxon>
        <taxon>Bacillaceae</taxon>
        <taxon>Peribacillus</taxon>
    </lineage>
</organism>
<feature type="binding site" evidence="8">
    <location>
        <position position="15"/>
    </location>
    <ligand>
        <name>NAD(+)</name>
        <dbReference type="ChEBI" id="CHEBI:57540"/>
    </ligand>
</feature>
<feature type="domain" description="Lactate/malate dehydrogenase N-terminal" evidence="12">
    <location>
        <begin position="6"/>
        <end position="144"/>
    </location>
</feature>
<dbReference type="NCBIfam" id="NF000824">
    <property type="entry name" value="PRK00066.1"/>
    <property type="match status" value="1"/>
</dbReference>